<reference evidence="2 3" key="1">
    <citation type="submission" date="2017-05" db="EMBL/GenBank/DDBJ databases">
        <authorList>
            <person name="Varghese N."/>
            <person name="Submissions S."/>
        </authorList>
    </citation>
    <scope>NUCLEOTIDE SEQUENCE [LARGE SCALE GENOMIC DNA]</scope>
    <source>
        <strain evidence="2 3">DSM 15522</strain>
    </source>
</reference>
<evidence type="ECO:0000313" key="2">
    <source>
        <dbReference type="EMBL" id="SMP04163.1"/>
    </source>
</evidence>
<keyword evidence="3" id="KW-1185">Reference proteome</keyword>
<comment type="caution">
    <text evidence="2">The sequence shown here is derived from an EMBL/GenBank/DDBJ whole genome shotgun (WGS) entry which is preliminary data.</text>
</comment>
<feature type="domain" description="GIY-YIG" evidence="1">
    <location>
        <begin position="21"/>
        <end position="118"/>
    </location>
</feature>
<dbReference type="SMART" id="SM00465">
    <property type="entry name" value="GIYc"/>
    <property type="match status" value="1"/>
</dbReference>
<keyword evidence="2" id="KW-0540">Nuclease</keyword>
<organism evidence="2 3">
    <name type="scientific">Desulfurobacterium pacificum</name>
    <dbReference type="NCBI Taxonomy" id="240166"/>
    <lineage>
        <taxon>Bacteria</taxon>
        <taxon>Pseudomonadati</taxon>
        <taxon>Aquificota</taxon>
        <taxon>Aquificia</taxon>
        <taxon>Desulfurobacteriales</taxon>
        <taxon>Desulfurobacteriaceae</taxon>
        <taxon>Desulfurobacterium</taxon>
    </lineage>
</organism>
<dbReference type="CDD" id="cd10441">
    <property type="entry name" value="GIY-YIG_COG1833"/>
    <property type="match status" value="1"/>
</dbReference>
<name>A0ABY1NAI4_9BACT</name>
<dbReference type="RefSeq" id="WP_283399693.1">
    <property type="nucleotide sequence ID" value="NZ_FXUB01000001.1"/>
</dbReference>
<accession>A0ABY1NAI4</accession>
<dbReference type="Proteomes" id="UP001157911">
    <property type="component" value="Unassembled WGS sequence"/>
</dbReference>
<dbReference type="PANTHER" id="PTHR37460">
    <property type="entry name" value="ENDONUCLEASE III"/>
    <property type="match status" value="1"/>
</dbReference>
<dbReference type="GO" id="GO:0004519">
    <property type="term" value="F:endonuclease activity"/>
    <property type="evidence" value="ECO:0007669"/>
    <property type="project" value="UniProtKB-KW"/>
</dbReference>
<dbReference type="Pfam" id="PF01986">
    <property type="entry name" value="DUF123"/>
    <property type="match status" value="1"/>
</dbReference>
<dbReference type="InterPro" id="IPR000305">
    <property type="entry name" value="GIY-YIG_endonuc"/>
</dbReference>
<dbReference type="PANTHER" id="PTHR37460:SF1">
    <property type="entry name" value="ENDONUCLEASE III"/>
    <property type="match status" value="1"/>
</dbReference>
<dbReference type="InterPro" id="IPR002837">
    <property type="entry name" value="DUF123"/>
</dbReference>
<keyword evidence="2" id="KW-0255">Endonuclease</keyword>
<keyword evidence="2" id="KW-0378">Hydrolase</keyword>
<dbReference type="EMBL" id="FXUB01000001">
    <property type="protein sequence ID" value="SMP04163.1"/>
    <property type="molecule type" value="Genomic_DNA"/>
</dbReference>
<gene>
    <name evidence="2" type="ORF">SAMN06265339_0185</name>
</gene>
<evidence type="ECO:0000259" key="1">
    <source>
        <dbReference type="SMART" id="SM00465"/>
    </source>
</evidence>
<proteinExistence type="predicted"/>
<sequence>MPKGTYCIIFKLKNKLTITVKSGKTYTLQRGTYVYVGSAWNSGGIESRVKRHLKRNKKKHWHLDFITTAKEFVAQKVITIPNRRVECNVASLLSTKYGGIEKFGCSDCNCFSHLFKITQKEITKVTNALQNLYNIEIYKPEAFREEQVGNKRDT</sequence>
<evidence type="ECO:0000313" key="3">
    <source>
        <dbReference type="Proteomes" id="UP001157911"/>
    </source>
</evidence>
<protein>
    <submittedName>
        <fullName evidence="2">Uri superfamily endonuclease</fullName>
    </submittedName>
</protein>